<evidence type="ECO:0000313" key="1">
    <source>
        <dbReference type="EMBL" id="OQV20406.1"/>
    </source>
</evidence>
<accession>A0A1W0WYX1</accession>
<reference evidence="2" key="1">
    <citation type="submission" date="2017-01" db="EMBL/GenBank/DDBJ databases">
        <title>Comparative genomics of anhydrobiosis in the tardigrade Hypsibius dujardini.</title>
        <authorList>
            <person name="Yoshida Y."/>
            <person name="Koutsovoulos G."/>
            <person name="Laetsch D."/>
            <person name="Stevens L."/>
            <person name="Kumar S."/>
            <person name="Horikawa D."/>
            <person name="Ishino K."/>
            <person name="Komine S."/>
            <person name="Tomita M."/>
            <person name="Blaxter M."/>
            <person name="Arakawa K."/>
        </authorList>
    </citation>
    <scope>NUCLEOTIDE SEQUENCE [LARGE SCALE GENOMIC DNA]</scope>
    <source>
        <strain evidence="2">Z151</strain>
    </source>
</reference>
<dbReference type="AlphaFoldDB" id="A0A1W0WYX1"/>
<keyword evidence="2" id="KW-1185">Reference proteome</keyword>
<gene>
    <name evidence="1" type="ORF">BV898_05692</name>
</gene>
<comment type="caution">
    <text evidence="1">The sequence shown here is derived from an EMBL/GenBank/DDBJ whole genome shotgun (WGS) entry which is preliminary data.</text>
</comment>
<organism evidence="1 2">
    <name type="scientific">Hypsibius exemplaris</name>
    <name type="common">Freshwater tardigrade</name>
    <dbReference type="NCBI Taxonomy" id="2072580"/>
    <lineage>
        <taxon>Eukaryota</taxon>
        <taxon>Metazoa</taxon>
        <taxon>Ecdysozoa</taxon>
        <taxon>Tardigrada</taxon>
        <taxon>Eutardigrada</taxon>
        <taxon>Parachela</taxon>
        <taxon>Hypsibioidea</taxon>
        <taxon>Hypsibiidae</taxon>
        <taxon>Hypsibius</taxon>
    </lineage>
</organism>
<evidence type="ECO:0000313" key="2">
    <source>
        <dbReference type="Proteomes" id="UP000192578"/>
    </source>
</evidence>
<dbReference type="EMBL" id="MTYJ01000031">
    <property type="protein sequence ID" value="OQV20406.1"/>
    <property type="molecule type" value="Genomic_DNA"/>
</dbReference>
<protein>
    <submittedName>
        <fullName evidence="1">Uncharacterized protein</fullName>
    </submittedName>
</protein>
<dbReference type="Proteomes" id="UP000192578">
    <property type="component" value="Unassembled WGS sequence"/>
</dbReference>
<proteinExistence type="predicted"/>
<name>A0A1W0WYX1_HYPEX</name>
<sequence>MGGAVARVVQARWEELSLGIFSSTTAQTGIRHSSGRRMAHQWTSLQQWWSQLGATPLDPNRTELSRDEEKLVELEDDLYRRFSGYHINESSPAKRIIYAAQQLDA</sequence>